<reference evidence="1 2" key="1">
    <citation type="submission" date="2016-11" db="EMBL/GenBank/DDBJ databases">
        <authorList>
            <person name="Jaros S."/>
            <person name="Januszkiewicz K."/>
            <person name="Wedrychowicz H."/>
        </authorList>
    </citation>
    <scope>NUCLEOTIDE SEQUENCE [LARGE SCALE GENOMIC DNA]</scope>
    <source>
        <strain evidence="1 2">DSM 15929</strain>
    </source>
</reference>
<sequence length="93" mass="10956">MIKDLLEEFIKQIEELSKANDKKDYVRDSCGSYLKSSYLDDLVTETRELMKYGEYKIALEMMLDNLDEVSIVLDEKMIHLARRMIGKTDTVER</sequence>
<accession>A0A1M6XC44</accession>
<organism evidence="1 2">
    <name type="scientific">Anaerocolumna jejuensis DSM 15929</name>
    <dbReference type="NCBI Taxonomy" id="1121322"/>
    <lineage>
        <taxon>Bacteria</taxon>
        <taxon>Bacillati</taxon>
        <taxon>Bacillota</taxon>
        <taxon>Clostridia</taxon>
        <taxon>Lachnospirales</taxon>
        <taxon>Lachnospiraceae</taxon>
        <taxon>Anaerocolumna</taxon>
    </lineage>
</organism>
<dbReference type="OrthoDB" id="9890633at2"/>
<dbReference type="Proteomes" id="UP000184386">
    <property type="component" value="Unassembled WGS sequence"/>
</dbReference>
<evidence type="ECO:0000313" key="2">
    <source>
        <dbReference type="Proteomes" id="UP000184386"/>
    </source>
</evidence>
<dbReference type="RefSeq" id="WP_073278540.1">
    <property type="nucleotide sequence ID" value="NZ_FRAC01000022.1"/>
</dbReference>
<dbReference type="AlphaFoldDB" id="A0A1M6XC44"/>
<evidence type="ECO:0000313" key="1">
    <source>
        <dbReference type="EMBL" id="SHL03375.1"/>
    </source>
</evidence>
<proteinExistence type="predicted"/>
<gene>
    <name evidence="1" type="ORF">SAMN02745136_03909</name>
</gene>
<dbReference type="STRING" id="1121322.SAMN02745136_03909"/>
<keyword evidence="2" id="KW-1185">Reference proteome</keyword>
<dbReference type="EMBL" id="FRAC01000022">
    <property type="protein sequence ID" value="SHL03375.1"/>
    <property type="molecule type" value="Genomic_DNA"/>
</dbReference>
<protein>
    <submittedName>
        <fullName evidence="1">Uncharacterized protein</fullName>
    </submittedName>
</protein>
<name>A0A1M6XC44_9FIRM</name>